<keyword evidence="8 10" id="KW-0624">Polysaccharide degradation</keyword>
<feature type="domain" description="GH10" evidence="11">
    <location>
        <begin position="52"/>
        <end position="386"/>
    </location>
</feature>
<reference evidence="12" key="1">
    <citation type="journal article" date="2023" name="Plants (Basel)">
        <title>Genomic Analysis of Leptolyngbya boryana CZ1 Reveals Efficient Carbon Fixation Modules.</title>
        <authorList>
            <person name="Bai X."/>
            <person name="Wang H."/>
            <person name="Cheng W."/>
            <person name="Wang J."/>
            <person name="Ma M."/>
            <person name="Hu H."/>
            <person name="Song Z."/>
            <person name="Ma H."/>
            <person name="Fan Y."/>
            <person name="Du C."/>
            <person name="Xu J."/>
        </authorList>
    </citation>
    <scope>NUCLEOTIDE SEQUENCE</scope>
    <source>
        <strain evidence="12">CZ1</strain>
    </source>
</reference>
<accession>A0AA97ARN6</accession>
<dbReference type="PANTHER" id="PTHR31490">
    <property type="entry name" value="GLYCOSYL HYDROLASE"/>
    <property type="match status" value="1"/>
</dbReference>
<evidence type="ECO:0000256" key="9">
    <source>
        <dbReference type="PROSITE-ProRule" id="PRU10061"/>
    </source>
</evidence>
<proteinExistence type="inferred from homology"/>
<evidence type="ECO:0000256" key="3">
    <source>
        <dbReference type="ARBA" id="ARBA00022651"/>
    </source>
</evidence>
<dbReference type="PROSITE" id="PS51760">
    <property type="entry name" value="GH10_2"/>
    <property type="match status" value="1"/>
</dbReference>
<dbReference type="SUPFAM" id="SSF51445">
    <property type="entry name" value="(Trans)glycosidases"/>
    <property type="match status" value="1"/>
</dbReference>
<dbReference type="GO" id="GO:0045493">
    <property type="term" value="P:xylan catabolic process"/>
    <property type="evidence" value="ECO:0007669"/>
    <property type="project" value="UniProtKB-KW"/>
</dbReference>
<dbReference type="PRINTS" id="PR00134">
    <property type="entry name" value="GLHYDRLASE10"/>
</dbReference>
<protein>
    <recommendedName>
        <fullName evidence="10">Beta-xylanase</fullName>
        <ecNumber evidence="10">3.2.1.8</ecNumber>
    </recommendedName>
</protein>
<name>A0AA97ARN6_LEPBY</name>
<evidence type="ECO:0000256" key="8">
    <source>
        <dbReference type="ARBA" id="ARBA00023326"/>
    </source>
</evidence>
<dbReference type="InterPro" id="IPR006311">
    <property type="entry name" value="TAT_signal"/>
</dbReference>
<feature type="active site" description="Nucleophile" evidence="9">
    <location>
        <position position="302"/>
    </location>
</feature>
<dbReference type="Gene3D" id="3.20.20.80">
    <property type="entry name" value="Glycosidases"/>
    <property type="match status" value="1"/>
</dbReference>
<evidence type="ECO:0000256" key="6">
    <source>
        <dbReference type="ARBA" id="ARBA00023277"/>
    </source>
</evidence>
<dbReference type="SMART" id="SM00633">
    <property type="entry name" value="Glyco_10"/>
    <property type="match status" value="1"/>
</dbReference>
<dbReference type="InterPro" id="IPR031158">
    <property type="entry name" value="GH10_AS"/>
</dbReference>
<keyword evidence="7 10" id="KW-0326">Glycosidase</keyword>
<sequence>MLHPCGMNRRTFLAGLGTLTAASVVGCSSNETDNILADTAMLKEIQAREFPASQTRSLHERAKDKGLFFGAFTDYRTFRKDPKIREAFKRDCGLVVGGVFWHITRPEAEQFDWSMPDVFFNFAQENNMMFRGHPLVWHKLYPKWMRAKLDDPTTSRKDIEDLLEKHISTVVGHYAGKAHSWDVVNEAIKPENGRPDGLRSTPWLRYLGPDYIDFAFRVAAQADPKAMLVLNDYGVEYRDSHEERRRTSLLKLLEQLKAKGTPIQGLGVQAHLTGNRSRAAFKPLRKFLSNVADLGLKIIITELDVQDKRLPANRDFRDRLIASAYSDFLGIALDEKAVIGVITWGLSDRYTWLTDYAPRSDQLPLRPLPLDDQMQRKFAWNAIARAFDEAPSR</sequence>
<evidence type="ECO:0000313" key="12">
    <source>
        <dbReference type="EMBL" id="WNZ47632.1"/>
    </source>
</evidence>
<evidence type="ECO:0000256" key="4">
    <source>
        <dbReference type="ARBA" id="ARBA00022729"/>
    </source>
</evidence>
<evidence type="ECO:0000256" key="2">
    <source>
        <dbReference type="ARBA" id="ARBA00007495"/>
    </source>
</evidence>
<gene>
    <name evidence="12" type="ORF">Q2T42_07280</name>
</gene>
<keyword evidence="5 10" id="KW-0378">Hydrolase</keyword>
<dbReference type="AlphaFoldDB" id="A0AA97ARN6"/>
<dbReference type="Pfam" id="PF00331">
    <property type="entry name" value="Glyco_hydro_10"/>
    <property type="match status" value="1"/>
</dbReference>
<dbReference type="EC" id="3.2.1.8" evidence="10"/>
<comment type="catalytic activity">
    <reaction evidence="1 10">
        <text>Endohydrolysis of (1-&gt;4)-beta-D-xylosidic linkages in xylans.</text>
        <dbReference type="EC" id="3.2.1.8"/>
    </reaction>
</comment>
<keyword evidence="4" id="KW-0732">Signal</keyword>
<comment type="similarity">
    <text evidence="2 10">Belongs to the glycosyl hydrolase 10 (cellulase F) family.</text>
</comment>
<dbReference type="EMBL" id="CP130144">
    <property type="protein sequence ID" value="WNZ47632.1"/>
    <property type="molecule type" value="Genomic_DNA"/>
</dbReference>
<dbReference type="InterPro" id="IPR001000">
    <property type="entry name" value="GH10_dom"/>
</dbReference>
<evidence type="ECO:0000256" key="5">
    <source>
        <dbReference type="ARBA" id="ARBA00022801"/>
    </source>
</evidence>
<dbReference type="InterPro" id="IPR017853">
    <property type="entry name" value="GH"/>
</dbReference>
<dbReference type="GO" id="GO:0031176">
    <property type="term" value="F:endo-1,4-beta-xylanase activity"/>
    <property type="evidence" value="ECO:0007669"/>
    <property type="project" value="UniProtKB-EC"/>
</dbReference>
<evidence type="ECO:0000256" key="1">
    <source>
        <dbReference type="ARBA" id="ARBA00000681"/>
    </source>
</evidence>
<evidence type="ECO:0000259" key="11">
    <source>
        <dbReference type="PROSITE" id="PS51760"/>
    </source>
</evidence>
<organism evidence="12">
    <name type="scientific">Leptolyngbya boryana CZ1</name>
    <dbReference type="NCBI Taxonomy" id="3060204"/>
    <lineage>
        <taxon>Bacteria</taxon>
        <taxon>Bacillati</taxon>
        <taxon>Cyanobacteriota</taxon>
        <taxon>Cyanophyceae</taxon>
        <taxon>Leptolyngbyales</taxon>
        <taxon>Leptolyngbyaceae</taxon>
        <taxon>Leptolyngbya group</taxon>
        <taxon>Leptolyngbya</taxon>
    </lineage>
</organism>
<keyword evidence="6 10" id="KW-0119">Carbohydrate metabolism</keyword>
<dbReference type="PANTHER" id="PTHR31490:SF88">
    <property type="entry name" value="BETA-XYLANASE"/>
    <property type="match status" value="1"/>
</dbReference>
<evidence type="ECO:0000256" key="7">
    <source>
        <dbReference type="ARBA" id="ARBA00023295"/>
    </source>
</evidence>
<dbReference type="InterPro" id="IPR044846">
    <property type="entry name" value="GH10"/>
</dbReference>
<dbReference type="PROSITE" id="PS51318">
    <property type="entry name" value="TAT"/>
    <property type="match status" value="1"/>
</dbReference>
<dbReference type="PROSITE" id="PS00591">
    <property type="entry name" value="GH10_1"/>
    <property type="match status" value="1"/>
</dbReference>
<reference evidence="12" key="2">
    <citation type="submission" date="2023-07" db="EMBL/GenBank/DDBJ databases">
        <authorList>
            <person name="Bai X.-H."/>
            <person name="Wang H.-H."/>
            <person name="Wang J."/>
            <person name="Ma M.-Y."/>
            <person name="Hu H.-H."/>
            <person name="Song Z.-L."/>
            <person name="Ma H.-G."/>
            <person name="Fan Y."/>
            <person name="Du C.-Y."/>
            <person name="Xu J.-C."/>
        </authorList>
    </citation>
    <scope>NUCLEOTIDE SEQUENCE</scope>
    <source>
        <strain evidence="12">CZ1</strain>
    </source>
</reference>
<evidence type="ECO:0000256" key="10">
    <source>
        <dbReference type="RuleBase" id="RU361174"/>
    </source>
</evidence>
<keyword evidence="3" id="KW-0858">Xylan degradation</keyword>
<dbReference type="RefSeq" id="WP_316428227.1">
    <property type="nucleotide sequence ID" value="NZ_CP130144.1"/>
</dbReference>